<dbReference type="AlphaFoldDB" id="A0A955L0F8"/>
<dbReference type="SUPFAM" id="SSF53448">
    <property type="entry name" value="Nucleotide-diphospho-sugar transferases"/>
    <property type="match status" value="1"/>
</dbReference>
<dbReference type="PANTHER" id="PTHR43685">
    <property type="entry name" value="GLYCOSYLTRANSFERASE"/>
    <property type="match status" value="1"/>
</dbReference>
<evidence type="ECO:0000313" key="3">
    <source>
        <dbReference type="Proteomes" id="UP000760819"/>
    </source>
</evidence>
<dbReference type="InterPro" id="IPR001173">
    <property type="entry name" value="Glyco_trans_2-like"/>
</dbReference>
<protein>
    <submittedName>
        <fullName evidence="2">Glycosyltransferase</fullName>
        <ecNumber evidence="2">2.4.-.-</ecNumber>
    </submittedName>
</protein>
<reference evidence="2" key="1">
    <citation type="submission" date="2020-04" db="EMBL/GenBank/DDBJ databases">
        <authorList>
            <person name="Zhang T."/>
        </authorList>
    </citation>
    <scope>NUCLEOTIDE SEQUENCE</scope>
    <source>
        <strain evidence="2">HKST-UBA12</strain>
    </source>
</reference>
<dbReference type="PANTHER" id="PTHR43685:SF2">
    <property type="entry name" value="GLYCOSYLTRANSFERASE 2-LIKE DOMAIN-CONTAINING PROTEIN"/>
    <property type="match status" value="1"/>
</dbReference>
<sequence length="313" mass="35320">MHKVISIVTSTYNQGRYISEAMDSVIKQAGDFYIDYLVVDGASTDNTIDLVESTKQKIQSLPEKFSVSGINYYAGNGINCLGVSLRYLSQKDRGTADGVNKGINLAKGDVFGYLHSDDRYEQGAFAAVFKAFAEDKELAVVYGKGSYIDEESECIGEYPAQDIAKEDIYVNCLISQPSGFISMKIVREVGGLNINIQNSFDYEYWLRIYHAGYKFLYIPKVFSSTRIHPATKTSNNKRRIHLENMAVVKHYNDMVPFAAKVDAALHFSPLGIFSQKLLWHMPWLQKQLARLYAEVFFQASLPLVDTIEKEIFS</sequence>
<evidence type="ECO:0000313" key="2">
    <source>
        <dbReference type="EMBL" id="MCA9379145.1"/>
    </source>
</evidence>
<keyword evidence="2" id="KW-0808">Transferase</keyword>
<name>A0A955L0F8_9BACT</name>
<comment type="caution">
    <text evidence="2">The sequence shown here is derived from an EMBL/GenBank/DDBJ whole genome shotgun (WGS) entry which is preliminary data.</text>
</comment>
<dbReference type="InterPro" id="IPR050834">
    <property type="entry name" value="Glycosyltransf_2"/>
</dbReference>
<dbReference type="InterPro" id="IPR029044">
    <property type="entry name" value="Nucleotide-diphossugar_trans"/>
</dbReference>
<reference evidence="2" key="2">
    <citation type="journal article" date="2021" name="Microbiome">
        <title>Successional dynamics and alternative stable states in a saline activated sludge microbial community over 9 years.</title>
        <authorList>
            <person name="Wang Y."/>
            <person name="Ye J."/>
            <person name="Ju F."/>
            <person name="Liu L."/>
            <person name="Boyd J.A."/>
            <person name="Deng Y."/>
            <person name="Parks D.H."/>
            <person name="Jiang X."/>
            <person name="Yin X."/>
            <person name="Woodcroft B.J."/>
            <person name="Tyson G.W."/>
            <person name="Hugenholtz P."/>
            <person name="Polz M.F."/>
            <person name="Zhang T."/>
        </authorList>
    </citation>
    <scope>NUCLEOTIDE SEQUENCE</scope>
    <source>
        <strain evidence="2">HKST-UBA12</strain>
    </source>
</reference>
<feature type="domain" description="Glycosyltransferase 2-like" evidence="1">
    <location>
        <begin position="6"/>
        <end position="152"/>
    </location>
</feature>
<evidence type="ECO:0000259" key="1">
    <source>
        <dbReference type="Pfam" id="PF00535"/>
    </source>
</evidence>
<dbReference type="EC" id="2.4.-.-" evidence="2"/>
<accession>A0A955L0F8</accession>
<organism evidence="2 3">
    <name type="scientific">Candidatus Dojkabacteria bacterium</name>
    <dbReference type="NCBI Taxonomy" id="2099670"/>
    <lineage>
        <taxon>Bacteria</taxon>
        <taxon>Candidatus Dojkabacteria</taxon>
    </lineage>
</organism>
<dbReference type="EMBL" id="JAGQLI010000093">
    <property type="protein sequence ID" value="MCA9379145.1"/>
    <property type="molecule type" value="Genomic_DNA"/>
</dbReference>
<dbReference type="GO" id="GO:0016757">
    <property type="term" value="F:glycosyltransferase activity"/>
    <property type="evidence" value="ECO:0007669"/>
    <property type="project" value="UniProtKB-KW"/>
</dbReference>
<gene>
    <name evidence="2" type="ORF">KC640_01840</name>
</gene>
<keyword evidence="2" id="KW-0328">Glycosyltransferase</keyword>
<dbReference type="Proteomes" id="UP000760819">
    <property type="component" value="Unassembled WGS sequence"/>
</dbReference>
<dbReference type="Gene3D" id="3.90.550.10">
    <property type="entry name" value="Spore Coat Polysaccharide Biosynthesis Protein SpsA, Chain A"/>
    <property type="match status" value="1"/>
</dbReference>
<dbReference type="Pfam" id="PF00535">
    <property type="entry name" value="Glycos_transf_2"/>
    <property type="match status" value="1"/>
</dbReference>
<proteinExistence type="predicted"/>